<dbReference type="InterPro" id="IPR001433">
    <property type="entry name" value="OxRdtase_FAD/NAD-bd"/>
</dbReference>
<reference evidence="4" key="1">
    <citation type="submission" date="2020-08" db="EMBL/GenBank/DDBJ databases">
        <title>Lacibacter sp. S13-6-6 genome sequencing.</title>
        <authorList>
            <person name="Jin L."/>
        </authorList>
    </citation>
    <scope>NUCLEOTIDE SEQUENCE [LARGE SCALE GENOMIC DNA]</scope>
    <source>
        <strain evidence="4">S13-6-6</strain>
    </source>
</reference>
<dbReference type="CDD" id="cd00207">
    <property type="entry name" value="fer2"/>
    <property type="match status" value="1"/>
</dbReference>
<dbReference type="PANTHER" id="PTHR47354:SF5">
    <property type="entry name" value="PROTEIN RFBI"/>
    <property type="match status" value="1"/>
</dbReference>
<dbReference type="Pfam" id="PF00111">
    <property type="entry name" value="Fer2"/>
    <property type="match status" value="1"/>
</dbReference>
<dbReference type="PROSITE" id="PS51384">
    <property type="entry name" value="FAD_FR"/>
    <property type="match status" value="1"/>
</dbReference>
<feature type="domain" description="FAD-binding FR-type" evidence="2">
    <location>
        <begin position="2"/>
        <end position="104"/>
    </location>
</feature>
<dbReference type="PANTHER" id="PTHR47354">
    <property type="entry name" value="NADH OXIDOREDUCTASE HCR"/>
    <property type="match status" value="1"/>
</dbReference>
<evidence type="ECO:0000313" key="3">
    <source>
        <dbReference type="EMBL" id="QNA45944.1"/>
    </source>
</evidence>
<dbReference type="Gene3D" id="3.10.20.30">
    <property type="match status" value="1"/>
</dbReference>
<dbReference type="InterPro" id="IPR001041">
    <property type="entry name" value="2Fe-2S_ferredoxin-type"/>
</dbReference>
<protein>
    <submittedName>
        <fullName evidence="3">2Fe-2S iron-sulfur cluster binding domain-containing protein</fullName>
    </submittedName>
</protein>
<dbReference type="KEGG" id="lacs:H4075_07075"/>
<dbReference type="GO" id="GO:0016491">
    <property type="term" value="F:oxidoreductase activity"/>
    <property type="evidence" value="ECO:0007669"/>
    <property type="project" value="InterPro"/>
</dbReference>
<dbReference type="PROSITE" id="PS00197">
    <property type="entry name" value="2FE2S_FER_1"/>
    <property type="match status" value="1"/>
</dbReference>
<dbReference type="SUPFAM" id="SSF63380">
    <property type="entry name" value="Riboflavin synthase domain-like"/>
    <property type="match status" value="1"/>
</dbReference>
<dbReference type="Pfam" id="PF00175">
    <property type="entry name" value="NAD_binding_1"/>
    <property type="match status" value="1"/>
</dbReference>
<dbReference type="InterPro" id="IPR008333">
    <property type="entry name" value="Cbr1-like_FAD-bd_dom"/>
</dbReference>
<dbReference type="InterPro" id="IPR050415">
    <property type="entry name" value="MRET"/>
</dbReference>
<dbReference type="InterPro" id="IPR017927">
    <property type="entry name" value="FAD-bd_FR_type"/>
</dbReference>
<dbReference type="SUPFAM" id="SSF52343">
    <property type="entry name" value="Ferredoxin reductase-like, C-terminal NADP-linked domain"/>
    <property type="match status" value="1"/>
</dbReference>
<evidence type="ECO:0000259" key="1">
    <source>
        <dbReference type="PROSITE" id="PS51085"/>
    </source>
</evidence>
<name>A0A7G5XKE1_9BACT</name>
<dbReference type="Gene3D" id="2.40.30.10">
    <property type="entry name" value="Translation factors"/>
    <property type="match status" value="1"/>
</dbReference>
<dbReference type="EMBL" id="CP060007">
    <property type="protein sequence ID" value="QNA45944.1"/>
    <property type="molecule type" value="Genomic_DNA"/>
</dbReference>
<dbReference type="SUPFAM" id="SSF54292">
    <property type="entry name" value="2Fe-2S ferredoxin-like"/>
    <property type="match status" value="1"/>
</dbReference>
<proteinExistence type="predicted"/>
<dbReference type="RefSeq" id="WP_182805437.1">
    <property type="nucleotide sequence ID" value="NZ_CP060007.1"/>
</dbReference>
<dbReference type="InterPro" id="IPR017938">
    <property type="entry name" value="Riboflavin_synthase-like_b-brl"/>
</dbReference>
<dbReference type="InterPro" id="IPR001709">
    <property type="entry name" value="Flavoprot_Pyr_Nucl_cyt_Rdtase"/>
</dbReference>
<dbReference type="Gene3D" id="3.40.50.80">
    <property type="entry name" value="Nucleotide-binding domain of ferredoxin-NADP reductase (FNR) module"/>
    <property type="match status" value="1"/>
</dbReference>
<accession>A0A7G5XKE1</accession>
<dbReference type="Pfam" id="PF00970">
    <property type="entry name" value="FAD_binding_6"/>
    <property type="match status" value="1"/>
</dbReference>
<dbReference type="InterPro" id="IPR012675">
    <property type="entry name" value="Beta-grasp_dom_sf"/>
</dbReference>
<dbReference type="Proteomes" id="UP000515344">
    <property type="component" value="Chromosome"/>
</dbReference>
<dbReference type="PRINTS" id="PR00410">
    <property type="entry name" value="PHEHYDRXLASE"/>
</dbReference>
<dbReference type="InterPro" id="IPR036010">
    <property type="entry name" value="2Fe-2S_ferredoxin-like_sf"/>
</dbReference>
<gene>
    <name evidence="3" type="ORF">H4075_07075</name>
</gene>
<feature type="domain" description="2Fe-2S ferredoxin-type" evidence="1">
    <location>
        <begin position="263"/>
        <end position="354"/>
    </location>
</feature>
<organism evidence="3 4">
    <name type="scientific">Lacibacter sediminis</name>
    <dbReference type="NCBI Taxonomy" id="2760713"/>
    <lineage>
        <taxon>Bacteria</taxon>
        <taxon>Pseudomonadati</taxon>
        <taxon>Bacteroidota</taxon>
        <taxon>Chitinophagia</taxon>
        <taxon>Chitinophagales</taxon>
        <taxon>Chitinophagaceae</taxon>
        <taxon>Lacibacter</taxon>
    </lineage>
</organism>
<dbReference type="PROSITE" id="PS51085">
    <property type="entry name" value="2FE2S_FER_2"/>
    <property type="match status" value="1"/>
</dbReference>
<evidence type="ECO:0000313" key="4">
    <source>
        <dbReference type="Proteomes" id="UP000515344"/>
    </source>
</evidence>
<dbReference type="PRINTS" id="PR00371">
    <property type="entry name" value="FPNCR"/>
</dbReference>
<dbReference type="GO" id="GO:0051537">
    <property type="term" value="F:2 iron, 2 sulfur cluster binding"/>
    <property type="evidence" value="ECO:0007669"/>
    <property type="project" value="InterPro"/>
</dbReference>
<dbReference type="AlphaFoldDB" id="A0A7G5XKE1"/>
<sequence>MKQHYFWKTACIIRETTQSVTVIFDTQGDVFSFKAGQFVNLTLSINGESVTRSYSLSSAPEHDAHPAITVKAVQAGIMSNYILTHAEEIQEWEIDGPHGFFHVTTETENCKWVVLIGGGSGITPLYSILKQLLLTSSTNILLVDSNKNEGDVIFANALAYMQQVFSDRLKIVQVFTGSAETPTARWSEIIQGRLSRIRLKKIIRQNLGDEYLNAQYFVCGPDGLLQLATEVISGLEIPQHQFYQEYFQPKAEEITVSLPQEMQEVLIHHREQSNLLEVEPGKTILETALQDHVRVPYSCKNGTCGICVAKLLDGDVYMRQNYVLPNDRVNEGYILLCQSHPLNNNVTVETTGFV</sequence>
<keyword evidence="4" id="KW-1185">Reference proteome</keyword>
<dbReference type="InterPro" id="IPR006058">
    <property type="entry name" value="2Fe2S_fd_BS"/>
</dbReference>
<evidence type="ECO:0000259" key="2">
    <source>
        <dbReference type="PROSITE" id="PS51384"/>
    </source>
</evidence>
<dbReference type="InterPro" id="IPR039261">
    <property type="entry name" value="FNR_nucleotide-bd"/>
</dbReference>